<reference evidence="1 2" key="1">
    <citation type="submission" date="2018-12" db="EMBL/GenBank/DDBJ databases">
        <authorList>
            <person name="Yang Y."/>
        </authorList>
    </citation>
    <scope>NUCLEOTIDE SEQUENCE [LARGE SCALE GENOMIC DNA]</scope>
    <source>
        <strain evidence="1 2">GSF71</strain>
    </source>
</reference>
<keyword evidence="2" id="KW-1185">Reference proteome</keyword>
<evidence type="ECO:0000313" key="2">
    <source>
        <dbReference type="Proteomes" id="UP000280346"/>
    </source>
</evidence>
<evidence type="ECO:0000313" key="1">
    <source>
        <dbReference type="EMBL" id="RUQ68453.1"/>
    </source>
</evidence>
<proteinExistence type="predicted"/>
<dbReference type="OrthoDB" id="7307310at2"/>
<dbReference type="RefSeq" id="WP_127000229.1">
    <property type="nucleotide sequence ID" value="NZ_CP173194.1"/>
</dbReference>
<sequence length="62" mass="6743">MSHLYTGRTYELRSTPVRLLEVWPVVKDADPKAVIVTAASDDIGVIGTNDQEAFALGKQKLG</sequence>
<gene>
    <name evidence="1" type="ORF">EJ913_17645</name>
</gene>
<organism evidence="1 2">
    <name type="scientific">Azospirillum doebereinerae</name>
    <dbReference type="NCBI Taxonomy" id="92933"/>
    <lineage>
        <taxon>Bacteria</taxon>
        <taxon>Pseudomonadati</taxon>
        <taxon>Pseudomonadota</taxon>
        <taxon>Alphaproteobacteria</taxon>
        <taxon>Rhodospirillales</taxon>
        <taxon>Azospirillaceae</taxon>
        <taxon>Azospirillum</taxon>
    </lineage>
</organism>
<dbReference type="Proteomes" id="UP000280346">
    <property type="component" value="Unassembled WGS sequence"/>
</dbReference>
<dbReference type="EMBL" id="RZIJ01000014">
    <property type="protein sequence ID" value="RUQ68453.1"/>
    <property type="molecule type" value="Genomic_DNA"/>
</dbReference>
<comment type="caution">
    <text evidence="1">The sequence shown here is derived from an EMBL/GenBank/DDBJ whole genome shotgun (WGS) entry which is preliminary data.</text>
</comment>
<accession>A0A433J6C6</accession>
<name>A0A433J6C6_9PROT</name>
<protein>
    <submittedName>
        <fullName evidence="1">Uncharacterized protein</fullName>
    </submittedName>
</protein>
<dbReference type="AlphaFoldDB" id="A0A433J6C6"/>